<dbReference type="InterPro" id="IPR057670">
    <property type="entry name" value="SH3_retrovirus"/>
</dbReference>
<feature type="domain" description="Retroviral polymerase SH3-like" evidence="1">
    <location>
        <begin position="2"/>
        <end position="41"/>
    </location>
</feature>
<dbReference type="Proteomes" id="UP000765509">
    <property type="component" value="Unassembled WGS sequence"/>
</dbReference>
<evidence type="ECO:0000259" key="1">
    <source>
        <dbReference type="Pfam" id="PF25597"/>
    </source>
</evidence>
<dbReference type="EMBL" id="AVOT02045273">
    <property type="protein sequence ID" value="MBW0540636.1"/>
    <property type="molecule type" value="Genomic_DNA"/>
</dbReference>
<protein>
    <recommendedName>
        <fullName evidence="1">Retroviral polymerase SH3-like domain-containing protein</fullName>
    </recommendedName>
</protein>
<evidence type="ECO:0000313" key="3">
    <source>
        <dbReference type="Proteomes" id="UP000765509"/>
    </source>
</evidence>
<name>A0A9Q3FNL6_9BASI</name>
<dbReference type="AlphaFoldDB" id="A0A9Q3FNL6"/>
<comment type="caution">
    <text evidence="2">The sequence shown here is derived from an EMBL/GenBank/DDBJ whole genome shotgun (WGS) entry which is preliminary data.</text>
</comment>
<dbReference type="Pfam" id="PF25597">
    <property type="entry name" value="SH3_retrovirus"/>
    <property type="match status" value="1"/>
</dbReference>
<reference evidence="2" key="1">
    <citation type="submission" date="2021-03" db="EMBL/GenBank/DDBJ databases">
        <title>Draft genome sequence of rust myrtle Austropuccinia psidii MF-1, a brazilian biotype.</title>
        <authorList>
            <person name="Quecine M.C."/>
            <person name="Pachon D.M.R."/>
            <person name="Bonatelli M.L."/>
            <person name="Correr F.H."/>
            <person name="Franceschini L.M."/>
            <person name="Leite T.F."/>
            <person name="Margarido G.R.A."/>
            <person name="Almeida C.A."/>
            <person name="Ferrarezi J.A."/>
            <person name="Labate C.A."/>
        </authorList>
    </citation>
    <scope>NUCLEOTIDE SEQUENCE</scope>
    <source>
        <strain evidence="2">MF-1</strain>
    </source>
</reference>
<evidence type="ECO:0000313" key="2">
    <source>
        <dbReference type="EMBL" id="MBW0540636.1"/>
    </source>
</evidence>
<gene>
    <name evidence="2" type="ORF">O181_080351</name>
</gene>
<keyword evidence="3" id="KW-1185">Reference proteome</keyword>
<organism evidence="2 3">
    <name type="scientific">Austropuccinia psidii MF-1</name>
    <dbReference type="NCBI Taxonomy" id="1389203"/>
    <lineage>
        <taxon>Eukaryota</taxon>
        <taxon>Fungi</taxon>
        <taxon>Dikarya</taxon>
        <taxon>Basidiomycota</taxon>
        <taxon>Pucciniomycotina</taxon>
        <taxon>Pucciniomycetes</taxon>
        <taxon>Pucciniales</taxon>
        <taxon>Sphaerophragmiaceae</taxon>
        <taxon>Austropuccinia</taxon>
    </lineage>
</organism>
<proteinExistence type="predicted"/>
<accession>A0A9Q3FNL6</accession>
<sequence length="111" mass="12833">MREGIMLGYENHASAYRILRLQDNQVVISRHAKLGETYFPTLLPPLNSTKLHNLISPISLNPFNPHTETIRNVSDKDDSCSEWEDEFHDAMEEIPQRMIRVIGPRHPNLIT</sequence>